<feature type="domain" description="3-hydroxyacyl-CoA dehydrogenase C-terminal" evidence="15">
    <location>
        <begin position="630"/>
        <end position="695"/>
    </location>
</feature>
<dbReference type="FunFam" id="3.40.50.720:FF:000009">
    <property type="entry name" value="Fatty oxidation complex, alpha subunit"/>
    <property type="match status" value="1"/>
</dbReference>
<keyword evidence="8" id="KW-0520">NAD</keyword>
<name>A0A822MXZ6_9VIBR</name>
<evidence type="ECO:0000259" key="16">
    <source>
        <dbReference type="Pfam" id="PF02737"/>
    </source>
</evidence>
<dbReference type="PANTHER" id="PTHR43612:SF3">
    <property type="entry name" value="TRIFUNCTIONAL ENZYME SUBUNIT ALPHA, MITOCHONDRIAL"/>
    <property type="match status" value="1"/>
</dbReference>
<evidence type="ECO:0000256" key="13">
    <source>
        <dbReference type="ARBA" id="ARBA00049556"/>
    </source>
</evidence>
<dbReference type="GO" id="GO:0070403">
    <property type="term" value="F:NAD+ binding"/>
    <property type="evidence" value="ECO:0007669"/>
    <property type="project" value="InterPro"/>
</dbReference>
<accession>A0A822MXZ6</accession>
<comment type="catalytic activity">
    <reaction evidence="13">
        <text>a (3S)-3-hydroxyacyl-CoA + NAD(+) = a 3-oxoacyl-CoA + NADH + H(+)</text>
        <dbReference type="Rhea" id="RHEA:22432"/>
        <dbReference type="ChEBI" id="CHEBI:15378"/>
        <dbReference type="ChEBI" id="CHEBI:57318"/>
        <dbReference type="ChEBI" id="CHEBI:57540"/>
        <dbReference type="ChEBI" id="CHEBI:57945"/>
        <dbReference type="ChEBI" id="CHEBI:90726"/>
        <dbReference type="EC" id="1.1.1.35"/>
    </reaction>
</comment>
<dbReference type="Pfam" id="PF00725">
    <property type="entry name" value="3HCDH"/>
    <property type="match status" value="2"/>
</dbReference>
<dbReference type="Pfam" id="PF00378">
    <property type="entry name" value="ECH_1"/>
    <property type="match status" value="1"/>
</dbReference>
<evidence type="ECO:0000259" key="15">
    <source>
        <dbReference type="Pfam" id="PF00725"/>
    </source>
</evidence>
<dbReference type="GO" id="GO:0006635">
    <property type="term" value="P:fatty acid beta-oxidation"/>
    <property type="evidence" value="ECO:0007669"/>
    <property type="project" value="UniProtKB-UniPathway"/>
</dbReference>
<dbReference type="SUPFAM" id="SSF51735">
    <property type="entry name" value="NAD(P)-binding Rossmann-fold domains"/>
    <property type="match status" value="1"/>
</dbReference>
<evidence type="ECO:0000256" key="8">
    <source>
        <dbReference type="ARBA" id="ARBA00023027"/>
    </source>
</evidence>
<dbReference type="RefSeq" id="WP_055319332.1">
    <property type="nucleotide sequence ID" value="NZ_CAWQCV010000134.1"/>
</dbReference>
<dbReference type="InterPro" id="IPR006108">
    <property type="entry name" value="3HC_DH_C"/>
</dbReference>
<dbReference type="SUPFAM" id="SSF52096">
    <property type="entry name" value="ClpP/crotonase"/>
    <property type="match status" value="1"/>
</dbReference>
<evidence type="ECO:0000256" key="2">
    <source>
        <dbReference type="ARBA" id="ARBA00007005"/>
    </source>
</evidence>
<feature type="domain" description="3-hydroxyacyl-CoA dehydrogenase C-terminal" evidence="15">
    <location>
        <begin position="499"/>
        <end position="595"/>
    </location>
</feature>
<evidence type="ECO:0000313" key="18">
    <source>
        <dbReference type="Proteomes" id="UP000049495"/>
    </source>
</evidence>
<keyword evidence="6" id="KW-0442">Lipid degradation</keyword>
<keyword evidence="12" id="KW-0511">Multifunctional enzyme</keyword>
<dbReference type="SUPFAM" id="SSF48179">
    <property type="entry name" value="6-phosphogluconate dehydrogenase C-terminal domain-like"/>
    <property type="match status" value="2"/>
</dbReference>
<proteinExistence type="inferred from homology"/>
<dbReference type="Gene3D" id="1.10.1040.50">
    <property type="match status" value="1"/>
</dbReference>
<dbReference type="InterPro" id="IPR006180">
    <property type="entry name" value="3-OHacyl-CoA_DH_CS"/>
</dbReference>
<dbReference type="CDD" id="cd06558">
    <property type="entry name" value="crotonase-like"/>
    <property type="match status" value="1"/>
</dbReference>
<organism evidence="17 18">
    <name type="scientific">Vibrio crassostreae</name>
    <dbReference type="NCBI Taxonomy" id="246167"/>
    <lineage>
        <taxon>Bacteria</taxon>
        <taxon>Pseudomonadati</taxon>
        <taxon>Pseudomonadota</taxon>
        <taxon>Gammaproteobacteria</taxon>
        <taxon>Vibrionales</taxon>
        <taxon>Vibrionaceae</taxon>
        <taxon>Vibrio</taxon>
    </lineage>
</organism>
<dbReference type="Pfam" id="PF02737">
    <property type="entry name" value="3HCDH_N"/>
    <property type="match status" value="1"/>
</dbReference>
<dbReference type="InterPro" id="IPR050136">
    <property type="entry name" value="FA_oxidation_alpha_subunit"/>
</dbReference>
<dbReference type="GO" id="GO:0016853">
    <property type="term" value="F:isomerase activity"/>
    <property type="evidence" value="ECO:0007669"/>
    <property type="project" value="UniProtKB-KW"/>
</dbReference>
<dbReference type="InterPro" id="IPR001753">
    <property type="entry name" value="Enoyl-CoA_hydra/iso"/>
</dbReference>
<dbReference type="InterPro" id="IPR008927">
    <property type="entry name" value="6-PGluconate_DH-like_C_sf"/>
</dbReference>
<gene>
    <name evidence="17" type="primary">fadB</name>
    <name evidence="17" type="ORF">VCR5J5_230065</name>
</gene>
<protein>
    <recommendedName>
        <fullName evidence="4">enoyl-CoA hydratase</fullName>
        <ecNumber evidence="4">4.2.1.17</ecNumber>
    </recommendedName>
</protein>
<dbReference type="PROSITE" id="PS00067">
    <property type="entry name" value="3HCDH"/>
    <property type="match status" value="1"/>
</dbReference>
<dbReference type="InterPro" id="IPR018376">
    <property type="entry name" value="Enoyl-CoA_hyd/isom_CS"/>
</dbReference>
<dbReference type="Proteomes" id="UP000049495">
    <property type="component" value="Unassembled WGS sequence"/>
</dbReference>
<reference evidence="18" key="1">
    <citation type="submission" date="2014-06" db="EMBL/GenBank/DDBJ databases">
        <authorList>
            <person name="Le Roux Frederique"/>
        </authorList>
    </citation>
    <scope>NUCLEOTIDE SEQUENCE [LARGE SCALE GENOMIC DNA]</scope>
    <source>
        <strain evidence="18">J5-5</strain>
    </source>
</reference>
<dbReference type="AlphaFoldDB" id="A0A822MXZ6"/>
<comment type="pathway">
    <text evidence="1">Lipid metabolism; fatty acid beta-oxidation.</text>
</comment>
<evidence type="ECO:0000256" key="6">
    <source>
        <dbReference type="ARBA" id="ARBA00022963"/>
    </source>
</evidence>
<dbReference type="NCBIfam" id="NF008727">
    <property type="entry name" value="PRK11730.1"/>
    <property type="match status" value="1"/>
</dbReference>
<evidence type="ECO:0000256" key="11">
    <source>
        <dbReference type="ARBA" id="ARBA00023239"/>
    </source>
</evidence>
<keyword evidence="10 17" id="KW-0413">Isomerase</keyword>
<dbReference type="Gene3D" id="3.90.226.10">
    <property type="entry name" value="2-enoyl-CoA Hydratase, Chain A, domain 1"/>
    <property type="match status" value="1"/>
</dbReference>
<keyword evidence="9" id="KW-0443">Lipid metabolism</keyword>
<dbReference type="InterPro" id="IPR006176">
    <property type="entry name" value="3-OHacyl-CoA_DH_NAD-bd"/>
</dbReference>
<dbReference type="EC" id="4.2.1.17" evidence="4"/>
<dbReference type="InterPro" id="IPR029045">
    <property type="entry name" value="ClpP/crotonase-like_dom_sf"/>
</dbReference>
<evidence type="ECO:0000256" key="7">
    <source>
        <dbReference type="ARBA" id="ARBA00023002"/>
    </source>
</evidence>
<comment type="similarity">
    <text evidence="14">Belongs to the enoyl-CoA hydratase/isomerase family.</text>
</comment>
<keyword evidence="7 17" id="KW-0560">Oxidoreductase</keyword>
<evidence type="ECO:0000256" key="9">
    <source>
        <dbReference type="ARBA" id="ARBA00023098"/>
    </source>
</evidence>
<dbReference type="InterPro" id="IPR036291">
    <property type="entry name" value="NAD(P)-bd_dom_sf"/>
</dbReference>
<comment type="similarity">
    <text evidence="2">In the central section; belongs to the 3-hydroxyacyl-CoA dehydrogenase family.</text>
</comment>
<evidence type="ECO:0000313" key="17">
    <source>
        <dbReference type="EMBL" id="CDT27205.1"/>
    </source>
</evidence>
<dbReference type="Gene3D" id="3.40.50.720">
    <property type="entry name" value="NAD(P)-binding Rossmann-like Domain"/>
    <property type="match status" value="1"/>
</dbReference>
<keyword evidence="11 17" id="KW-0456">Lyase</keyword>
<keyword evidence="5" id="KW-0276">Fatty acid metabolism</keyword>
<evidence type="ECO:0000256" key="3">
    <source>
        <dbReference type="ARBA" id="ARBA00008750"/>
    </source>
</evidence>
<feature type="domain" description="3-hydroxyacyl-CoA dehydrogenase NAD binding" evidence="16">
    <location>
        <begin position="319"/>
        <end position="497"/>
    </location>
</feature>
<sequence>MYKGQFFTLNTLGDKQSVELVFNAEKDPVNTLRNAALTELEACITLLEQDKPKGLIIRSGKKLFSAGADVKAFRDLFKDGDAAITPFLDWVHSIYNRIEDLDCPKVAIINGVAAGGGVELSLLADYRLATADAKISLPEVKLGIMPGWGGVTRLPRIVGVDTALAWLTTGKNFSAEKALSDHVVDGIIEPNQENQVEQALRVIERAQCGELDWQARQSEKCQALPINDLELAMSVNVARGMVAKVAGPHYPAPGIILDTVFNAARCTRDEALKVEAKGIVACAESGVADALVNVFLSDMAVKAAAKKHAEQSDVSKTAQVGVIGAGIMGGGIAYVSADRGIDVVMKDINKQGLDLGLSEANNLLTKQVERNKKTPREMGNVLNRIVPTLHDATLEDTDLIIEAVVENPMVKEKVLAQLEETAPNAIIASNTSTLMISGLAQALKKPENFCGIHFFNPVHRMPLVEVIRGEKTSTEAIAKAVNYVLQLGKVPVVVNDCAGFLVNRCLTPYFLAFNQLLVDGGNIAQADKVMSKGFGWPMGPAHLADVIGLDTAKHCMDVMDEAFPTRLGKPQVNLIEMLCEREQLGQKSEHGFYSYQKDRKGRLQLSLSIDTQVLLDSECATPAVFSDEDVTMRMMLPMMFEAIRCLDEGIISSPQEGDIAFVYGTGFPPFRGGIFYYMDSLGLDNLMELAQKYEALGSLYAIPQGLIERANNNQSFYA</sequence>
<comment type="caution">
    <text evidence="17">The sequence shown here is derived from an EMBL/GenBank/DDBJ whole genome shotgun (WGS) entry which is preliminary data.</text>
</comment>
<evidence type="ECO:0000256" key="1">
    <source>
        <dbReference type="ARBA" id="ARBA00005005"/>
    </source>
</evidence>
<dbReference type="GO" id="GO:0004300">
    <property type="term" value="F:enoyl-CoA hydratase activity"/>
    <property type="evidence" value="ECO:0007669"/>
    <property type="project" value="UniProtKB-EC"/>
</dbReference>
<dbReference type="PANTHER" id="PTHR43612">
    <property type="entry name" value="TRIFUNCTIONAL ENZYME SUBUNIT ALPHA"/>
    <property type="match status" value="1"/>
</dbReference>
<evidence type="ECO:0000256" key="5">
    <source>
        <dbReference type="ARBA" id="ARBA00022832"/>
    </source>
</evidence>
<dbReference type="EMBL" id="CCJV01000082">
    <property type="protein sequence ID" value="CDT27205.1"/>
    <property type="molecule type" value="Genomic_DNA"/>
</dbReference>
<evidence type="ECO:0000256" key="4">
    <source>
        <dbReference type="ARBA" id="ARBA00012076"/>
    </source>
</evidence>
<dbReference type="PROSITE" id="PS00166">
    <property type="entry name" value="ENOYL_COA_HYDRATASE"/>
    <property type="match status" value="1"/>
</dbReference>
<evidence type="ECO:0000256" key="12">
    <source>
        <dbReference type="ARBA" id="ARBA00023268"/>
    </source>
</evidence>
<comment type="similarity">
    <text evidence="3">In the N-terminal section; belongs to the enoyl-CoA hydratase/isomerase family.</text>
</comment>
<dbReference type="GO" id="GO:0016509">
    <property type="term" value="F:long-chain (3S)-3-hydroxyacyl-CoA dehydrogenase (NAD+) activity"/>
    <property type="evidence" value="ECO:0007669"/>
    <property type="project" value="TreeGrafter"/>
</dbReference>
<evidence type="ECO:0000256" key="10">
    <source>
        <dbReference type="ARBA" id="ARBA00023235"/>
    </source>
</evidence>
<evidence type="ECO:0000256" key="14">
    <source>
        <dbReference type="RuleBase" id="RU003707"/>
    </source>
</evidence>
<dbReference type="UniPathway" id="UPA00659"/>